<sequence>MKQSSKLINRITLLLSLTFPYQAYAMDILNKKVYNLTPKIQGNISENNIPIENLEVTLEISALNKTNEFKVITNKNGNFYFNPISISTIKKTSMFDQKMVSTSLTIEDSGRYIYLWRSYLPGYEILPFMSENLSNLTCSINAKEKYFIFDSMIKNHDGYEIHTICELHGALESGYIED</sequence>
<dbReference type="STRING" id="29495.EA26_20265"/>
<dbReference type="InterPro" id="IPR046474">
    <property type="entry name" value="DUF6795"/>
</dbReference>
<feature type="chain" id="PRO_5001958188" description="DUF6795 domain-containing protein" evidence="1">
    <location>
        <begin position="26"/>
        <end position="178"/>
    </location>
</feature>
<evidence type="ECO:0000313" key="4">
    <source>
        <dbReference type="Proteomes" id="UP000029994"/>
    </source>
</evidence>
<proteinExistence type="predicted"/>
<name>A0A099LN01_9VIBR</name>
<gene>
    <name evidence="3" type="ORF">EA26_20265</name>
</gene>
<protein>
    <recommendedName>
        <fullName evidence="2">DUF6795 domain-containing protein</fullName>
    </recommendedName>
</protein>
<evidence type="ECO:0000256" key="1">
    <source>
        <dbReference type="SAM" id="SignalP"/>
    </source>
</evidence>
<evidence type="ECO:0000313" key="3">
    <source>
        <dbReference type="EMBL" id="KGK09520.1"/>
    </source>
</evidence>
<reference evidence="3 4" key="1">
    <citation type="submission" date="2014-04" db="EMBL/GenBank/DDBJ databases">
        <title>Genome sequencing of Vibrio navarrensis strains.</title>
        <authorList>
            <person name="Gladney L.M."/>
            <person name="Katz L.S."/>
            <person name="Marino-Ramirez L."/>
            <person name="Jordan I.K."/>
        </authorList>
    </citation>
    <scope>NUCLEOTIDE SEQUENCE [LARGE SCALE GENOMIC DNA]</scope>
    <source>
        <strain evidence="3 4">ATCC 51183</strain>
    </source>
</reference>
<evidence type="ECO:0000259" key="2">
    <source>
        <dbReference type="Pfam" id="PF20598"/>
    </source>
</evidence>
<keyword evidence="1" id="KW-0732">Signal</keyword>
<feature type="domain" description="DUF6795" evidence="2">
    <location>
        <begin position="40"/>
        <end position="142"/>
    </location>
</feature>
<dbReference type="AlphaFoldDB" id="A0A099LN01"/>
<organism evidence="3 4">
    <name type="scientific">Vibrio navarrensis</name>
    <dbReference type="NCBI Taxonomy" id="29495"/>
    <lineage>
        <taxon>Bacteria</taxon>
        <taxon>Pseudomonadati</taxon>
        <taxon>Pseudomonadota</taxon>
        <taxon>Gammaproteobacteria</taxon>
        <taxon>Vibrionales</taxon>
        <taxon>Vibrionaceae</taxon>
        <taxon>Vibrio</taxon>
    </lineage>
</organism>
<keyword evidence="4" id="KW-1185">Reference proteome</keyword>
<dbReference type="Pfam" id="PF20598">
    <property type="entry name" value="DUF6795"/>
    <property type="match status" value="1"/>
</dbReference>
<dbReference type="EMBL" id="JMCG01000002">
    <property type="protein sequence ID" value="KGK09520.1"/>
    <property type="molecule type" value="Genomic_DNA"/>
</dbReference>
<comment type="caution">
    <text evidence="3">The sequence shown here is derived from an EMBL/GenBank/DDBJ whole genome shotgun (WGS) entry which is preliminary data.</text>
</comment>
<dbReference type="eggNOG" id="ENOG5031WBH">
    <property type="taxonomic scope" value="Bacteria"/>
</dbReference>
<dbReference type="Proteomes" id="UP000029994">
    <property type="component" value="Unassembled WGS sequence"/>
</dbReference>
<accession>A0A099LN01</accession>
<feature type="signal peptide" evidence="1">
    <location>
        <begin position="1"/>
        <end position="25"/>
    </location>
</feature>